<keyword evidence="9 15" id="KW-0418">Kinase</keyword>
<dbReference type="EC" id="2.7.7.2" evidence="15"/>
<dbReference type="SUPFAM" id="SSF52374">
    <property type="entry name" value="Nucleotidylyl transferase"/>
    <property type="match status" value="1"/>
</dbReference>
<dbReference type="NCBIfam" id="TIGR00083">
    <property type="entry name" value="ribF"/>
    <property type="match status" value="1"/>
</dbReference>
<dbReference type="NCBIfam" id="NF004162">
    <property type="entry name" value="PRK05627.1-5"/>
    <property type="match status" value="1"/>
</dbReference>
<dbReference type="UniPathway" id="UPA00276">
    <property type="reaction ID" value="UER00406"/>
</dbReference>
<keyword evidence="8 15" id="KW-0547">Nucleotide-binding</keyword>
<comment type="pathway">
    <text evidence="2 15">Cofactor biosynthesis; FAD biosynthesis; FAD from FMN: step 1/1.</text>
</comment>
<dbReference type="InterPro" id="IPR014729">
    <property type="entry name" value="Rossmann-like_a/b/a_fold"/>
</dbReference>
<dbReference type="InterPro" id="IPR023468">
    <property type="entry name" value="Riboflavin_kinase"/>
</dbReference>
<dbReference type="SMART" id="SM00904">
    <property type="entry name" value="Flavokinase"/>
    <property type="match status" value="1"/>
</dbReference>
<keyword evidence="4 15" id="KW-0285">Flavoprotein</keyword>
<dbReference type="STRING" id="576118.SAMN05216216_101181"/>
<dbReference type="InterPro" id="IPR015865">
    <property type="entry name" value="Riboflavin_kinase_bac/euk"/>
</dbReference>
<dbReference type="Gene3D" id="3.40.50.620">
    <property type="entry name" value="HUPs"/>
    <property type="match status" value="1"/>
</dbReference>
<dbReference type="CDD" id="cd02064">
    <property type="entry name" value="FAD_synthetase_N"/>
    <property type="match status" value="1"/>
</dbReference>
<dbReference type="GO" id="GO:0009231">
    <property type="term" value="P:riboflavin biosynthetic process"/>
    <property type="evidence" value="ECO:0007669"/>
    <property type="project" value="InterPro"/>
</dbReference>
<keyword evidence="10 15" id="KW-0274">FAD</keyword>
<dbReference type="Pfam" id="PF01687">
    <property type="entry name" value="Flavokinase"/>
    <property type="match status" value="1"/>
</dbReference>
<evidence type="ECO:0000259" key="16">
    <source>
        <dbReference type="SMART" id="SM00904"/>
    </source>
</evidence>
<dbReference type="InterPro" id="IPR015864">
    <property type="entry name" value="FAD_synthase"/>
</dbReference>
<evidence type="ECO:0000313" key="18">
    <source>
        <dbReference type="Proteomes" id="UP000199008"/>
    </source>
</evidence>
<evidence type="ECO:0000256" key="8">
    <source>
        <dbReference type="ARBA" id="ARBA00022741"/>
    </source>
</evidence>
<keyword evidence="7 15" id="KW-0548">Nucleotidyltransferase</keyword>
<dbReference type="GO" id="GO:0008531">
    <property type="term" value="F:riboflavin kinase activity"/>
    <property type="evidence" value="ECO:0007669"/>
    <property type="project" value="UniProtKB-UniRule"/>
</dbReference>
<sequence length="314" mass="35406">MDIIQLNYTDDAGLESLEKSATAIGFFDGLHRGHLKVINKMAKIAEEKNLKKGIMTFDPHPSVVLNPKFQRTTYLTPLEIKLEMFESMGIDYVFIINFSSKLAKLEPDDFVKKYIIGANVSELISGFDYTYGARGSGNTTNLTRYTEFNTTIVGKYAFTDEKISTTQIRTNLAGGQLEDANKLIGRTYTISGVVVQGEKRGRTIGFPTANIEADFRYFLPKNGVYSVTLKVHSTEEIHKGVGNIGVKPTFHDDITKPIIEVHLFDFNESIYGESVTIYFHHYIRGEVKFDGVDELVEQMEIDREDAIKLLEDVD</sequence>
<dbReference type="PIRSF" id="PIRSF004491">
    <property type="entry name" value="FAD_Synth"/>
    <property type="match status" value="1"/>
</dbReference>
<accession>A0A1G9AD15</accession>
<dbReference type="GO" id="GO:0009398">
    <property type="term" value="P:FMN biosynthetic process"/>
    <property type="evidence" value="ECO:0007669"/>
    <property type="project" value="UniProtKB-UniRule"/>
</dbReference>
<proteinExistence type="inferred from homology"/>
<reference evidence="18" key="1">
    <citation type="submission" date="2016-10" db="EMBL/GenBank/DDBJ databases">
        <authorList>
            <person name="Varghese N."/>
            <person name="Submissions S."/>
        </authorList>
    </citation>
    <scope>NUCLEOTIDE SEQUENCE [LARGE SCALE GENOMIC DNA]</scope>
    <source>
        <strain evidence="18">CGMCC 1.8895</strain>
    </source>
</reference>
<comment type="catalytic activity">
    <reaction evidence="13 15">
        <text>riboflavin + ATP = FMN + ADP + H(+)</text>
        <dbReference type="Rhea" id="RHEA:14357"/>
        <dbReference type="ChEBI" id="CHEBI:15378"/>
        <dbReference type="ChEBI" id="CHEBI:30616"/>
        <dbReference type="ChEBI" id="CHEBI:57986"/>
        <dbReference type="ChEBI" id="CHEBI:58210"/>
        <dbReference type="ChEBI" id="CHEBI:456216"/>
        <dbReference type="EC" id="2.7.1.26"/>
    </reaction>
</comment>
<dbReference type="GO" id="GO:0006747">
    <property type="term" value="P:FAD biosynthetic process"/>
    <property type="evidence" value="ECO:0007669"/>
    <property type="project" value="UniProtKB-UniRule"/>
</dbReference>
<evidence type="ECO:0000256" key="1">
    <source>
        <dbReference type="ARBA" id="ARBA00002121"/>
    </source>
</evidence>
<dbReference type="FunFam" id="3.40.50.620:FF:000021">
    <property type="entry name" value="Riboflavin biosynthesis protein"/>
    <property type="match status" value="1"/>
</dbReference>
<dbReference type="RefSeq" id="WP_092983730.1">
    <property type="nucleotide sequence ID" value="NZ_FNFY01000001.1"/>
</dbReference>
<dbReference type="AlphaFoldDB" id="A0A1G9AD15"/>
<evidence type="ECO:0000256" key="4">
    <source>
        <dbReference type="ARBA" id="ARBA00022630"/>
    </source>
</evidence>
<comment type="function">
    <text evidence="1">Catalyzes the phosphorylation of riboflavin to FMN followed by the adenylation of FMN to FAD.</text>
</comment>
<dbReference type="Pfam" id="PF06574">
    <property type="entry name" value="FAD_syn"/>
    <property type="match status" value="1"/>
</dbReference>
<evidence type="ECO:0000256" key="11">
    <source>
        <dbReference type="ARBA" id="ARBA00022840"/>
    </source>
</evidence>
<evidence type="ECO:0000256" key="10">
    <source>
        <dbReference type="ARBA" id="ARBA00022827"/>
    </source>
</evidence>
<dbReference type="OrthoDB" id="9803667at2"/>
<evidence type="ECO:0000256" key="2">
    <source>
        <dbReference type="ARBA" id="ARBA00004726"/>
    </source>
</evidence>
<comment type="pathway">
    <text evidence="3 15">Cofactor biosynthesis; FMN biosynthesis; FMN from riboflavin (ATP route): step 1/1.</text>
</comment>
<dbReference type="PANTHER" id="PTHR22749:SF6">
    <property type="entry name" value="RIBOFLAVIN KINASE"/>
    <property type="match status" value="1"/>
</dbReference>
<evidence type="ECO:0000256" key="14">
    <source>
        <dbReference type="ARBA" id="ARBA00049494"/>
    </source>
</evidence>
<dbReference type="Gene3D" id="2.40.30.30">
    <property type="entry name" value="Riboflavin kinase-like"/>
    <property type="match status" value="1"/>
</dbReference>
<evidence type="ECO:0000256" key="7">
    <source>
        <dbReference type="ARBA" id="ARBA00022695"/>
    </source>
</evidence>
<dbReference type="FunFam" id="2.40.30.30:FF:000003">
    <property type="entry name" value="Riboflavin biosynthesis protein"/>
    <property type="match status" value="1"/>
</dbReference>
<dbReference type="SUPFAM" id="SSF82114">
    <property type="entry name" value="Riboflavin kinase-like"/>
    <property type="match status" value="1"/>
</dbReference>
<evidence type="ECO:0000256" key="3">
    <source>
        <dbReference type="ARBA" id="ARBA00005201"/>
    </source>
</evidence>
<evidence type="ECO:0000256" key="13">
    <source>
        <dbReference type="ARBA" id="ARBA00047880"/>
    </source>
</evidence>
<evidence type="ECO:0000256" key="15">
    <source>
        <dbReference type="PIRNR" id="PIRNR004491"/>
    </source>
</evidence>
<keyword evidence="6 15" id="KW-0808">Transferase</keyword>
<evidence type="ECO:0000256" key="5">
    <source>
        <dbReference type="ARBA" id="ARBA00022643"/>
    </source>
</evidence>
<dbReference type="EMBL" id="FNFY01000001">
    <property type="protein sequence ID" value="SDK24430.1"/>
    <property type="molecule type" value="Genomic_DNA"/>
</dbReference>
<organism evidence="17 18">
    <name type="scientific">Lacicoccus qingdaonensis</name>
    <dbReference type="NCBI Taxonomy" id="576118"/>
    <lineage>
        <taxon>Bacteria</taxon>
        <taxon>Bacillati</taxon>
        <taxon>Bacillota</taxon>
        <taxon>Bacilli</taxon>
        <taxon>Bacillales</taxon>
        <taxon>Salinicoccaceae</taxon>
        <taxon>Lacicoccus</taxon>
    </lineage>
</organism>
<evidence type="ECO:0000313" key="17">
    <source>
        <dbReference type="EMBL" id="SDK24430.1"/>
    </source>
</evidence>
<evidence type="ECO:0000256" key="12">
    <source>
        <dbReference type="ARBA" id="ARBA00023268"/>
    </source>
</evidence>
<dbReference type="GO" id="GO:0005524">
    <property type="term" value="F:ATP binding"/>
    <property type="evidence" value="ECO:0007669"/>
    <property type="project" value="UniProtKB-UniRule"/>
</dbReference>
<dbReference type="Proteomes" id="UP000199008">
    <property type="component" value="Unassembled WGS sequence"/>
</dbReference>
<feature type="domain" description="Riboflavin kinase" evidence="16">
    <location>
        <begin position="183"/>
        <end position="311"/>
    </location>
</feature>
<name>A0A1G9AD15_9BACL</name>
<keyword evidence="11 15" id="KW-0067">ATP-binding</keyword>
<dbReference type="UniPathway" id="UPA00277">
    <property type="reaction ID" value="UER00407"/>
</dbReference>
<dbReference type="EC" id="2.7.1.26" evidence="15"/>
<keyword evidence="18" id="KW-1185">Reference proteome</keyword>
<protein>
    <recommendedName>
        <fullName evidence="15">Riboflavin biosynthesis protein</fullName>
    </recommendedName>
    <domain>
        <recommendedName>
            <fullName evidence="15">Riboflavin kinase</fullName>
            <ecNumber evidence="15">2.7.1.26</ecNumber>
        </recommendedName>
        <alternativeName>
            <fullName evidence="15">Flavokinase</fullName>
        </alternativeName>
    </domain>
    <domain>
        <recommendedName>
            <fullName evidence="15">FMN adenylyltransferase</fullName>
            <ecNumber evidence="15">2.7.7.2</ecNumber>
        </recommendedName>
        <alternativeName>
            <fullName evidence="15">FAD pyrophosphorylase</fullName>
        </alternativeName>
        <alternativeName>
            <fullName evidence="15">FAD synthase</fullName>
        </alternativeName>
    </domain>
</protein>
<gene>
    <name evidence="17" type="ORF">SAMN05216216_101181</name>
</gene>
<dbReference type="InterPro" id="IPR002606">
    <property type="entry name" value="Riboflavin_kinase_bac"/>
</dbReference>
<dbReference type="GO" id="GO:0003919">
    <property type="term" value="F:FMN adenylyltransferase activity"/>
    <property type="evidence" value="ECO:0007669"/>
    <property type="project" value="UniProtKB-UniRule"/>
</dbReference>
<keyword evidence="5 15" id="KW-0288">FMN</keyword>
<evidence type="ECO:0000256" key="9">
    <source>
        <dbReference type="ARBA" id="ARBA00022777"/>
    </source>
</evidence>
<comment type="similarity">
    <text evidence="15">Belongs to the ribF family.</text>
</comment>
<evidence type="ECO:0000256" key="6">
    <source>
        <dbReference type="ARBA" id="ARBA00022679"/>
    </source>
</evidence>
<dbReference type="InterPro" id="IPR023465">
    <property type="entry name" value="Riboflavin_kinase_dom_sf"/>
</dbReference>
<comment type="catalytic activity">
    <reaction evidence="14 15">
        <text>FMN + ATP + H(+) = FAD + diphosphate</text>
        <dbReference type="Rhea" id="RHEA:17237"/>
        <dbReference type="ChEBI" id="CHEBI:15378"/>
        <dbReference type="ChEBI" id="CHEBI:30616"/>
        <dbReference type="ChEBI" id="CHEBI:33019"/>
        <dbReference type="ChEBI" id="CHEBI:57692"/>
        <dbReference type="ChEBI" id="CHEBI:58210"/>
        <dbReference type="EC" id="2.7.7.2"/>
    </reaction>
</comment>
<keyword evidence="12" id="KW-0511">Multifunctional enzyme</keyword>
<dbReference type="PANTHER" id="PTHR22749">
    <property type="entry name" value="RIBOFLAVIN KINASE/FMN ADENYLYLTRANSFERASE"/>
    <property type="match status" value="1"/>
</dbReference>